<protein>
    <recommendedName>
        <fullName evidence="1">RNase H type-1 domain-containing protein</fullName>
    </recommendedName>
</protein>
<dbReference type="PANTHER" id="PTHR47074:SF61">
    <property type="entry name" value="RNASE H TYPE-1 DOMAIN-CONTAINING PROTEIN"/>
    <property type="match status" value="1"/>
</dbReference>
<evidence type="ECO:0000313" key="2">
    <source>
        <dbReference type="EMBL" id="KAI9200516.1"/>
    </source>
</evidence>
<evidence type="ECO:0000259" key="1">
    <source>
        <dbReference type="Pfam" id="PF13456"/>
    </source>
</evidence>
<dbReference type="PANTHER" id="PTHR47074">
    <property type="entry name" value="BNAC02G40300D PROTEIN"/>
    <property type="match status" value="1"/>
</dbReference>
<dbReference type="InterPro" id="IPR002156">
    <property type="entry name" value="RNaseH_domain"/>
</dbReference>
<gene>
    <name evidence="2" type="ORF">LWI28_009344</name>
</gene>
<reference evidence="2" key="2">
    <citation type="submission" date="2023-02" db="EMBL/GenBank/DDBJ databases">
        <authorList>
            <person name="Swenson N.G."/>
            <person name="Wegrzyn J.L."/>
            <person name="Mcevoy S.L."/>
        </authorList>
    </citation>
    <scope>NUCLEOTIDE SEQUENCE</scope>
    <source>
        <strain evidence="2">91603</strain>
        <tissue evidence="2">Leaf</tissue>
    </source>
</reference>
<proteinExistence type="predicted"/>
<comment type="caution">
    <text evidence="2">The sequence shown here is derived from an EMBL/GenBank/DDBJ whole genome shotgun (WGS) entry which is preliminary data.</text>
</comment>
<dbReference type="GO" id="GO:0003676">
    <property type="term" value="F:nucleic acid binding"/>
    <property type="evidence" value="ECO:0007669"/>
    <property type="project" value="InterPro"/>
</dbReference>
<name>A0AAD5JH31_ACENE</name>
<keyword evidence="3" id="KW-1185">Reference proteome</keyword>
<dbReference type="AlphaFoldDB" id="A0AAD5JH31"/>
<dbReference type="EMBL" id="JAJSOW010000001">
    <property type="protein sequence ID" value="KAI9200516.1"/>
    <property type="molecule type" value="Genomic_DNA"/>
</dbReference>
<accession>A0AAD5JH31</accession>
<dbReference type="InterPro" id="IPR052929">
    <property type="entry name" value="RNase_H-like_EbsB-rel"/>
</dbReference>
<dbReference type="GO" id="GO:0004523">
    <property type="term" value="F:RNA-DNA hybrid ribonuclease activity"/>
    <property type="evidence" value="ECO:0007669"/>
    <property type="project" value="InterPro"/>
</dbReference>
<evidence type="ECO:0000313" key="3">
    <source>
        <dbReference type="Proteomes" id="UP001064489"/>
    </source>
</evidence>
<dbReference type="Pfam" id="PF13456">
    <property type="entry name" value="RVT_3"/>
    <property type="match status" value="1"/>
</dbReference>
<feature type="domain" description="RNase H type-1" evidence="1">
    <location>
        <begin position="55"/>
        <end position="113"/>
    </location>
</feature>
<reference evidence="2" key="1">
    <citation type="journal article" date="2022" name="Plant J.">
        <title>Strategies of tolerance reflected in two North American maple genomes.</title>
        <authorList>
            <person name="McEvoy S.L."/>
            <person name="Sezen U.U."/>
            <person name="Trouern-Trend A."/>
            <person name="McMahon S.M."/>
            <person name="Schaberg P.G."/>
            <person name="Yang J."/>
            <person name="Wegrzyn J.L."/>
            <person name="Swenson N.G."/>
        </authorList>
    </citation>
    <scope>NUCLEOTIDE SEQUENCE</scope>
    <source>
        <strain evidence="2">91603</strain>
    </source>
</reference>
<dbReference type="Proteomes" id="UP001064489">
    <property type="component" value="Chromosome 9"/>
</dbReference>
<sequence length="175" mass="19486">MSDNMVFLDWLISCKSHGLVGDMELLFLVLWRVPAMNVQILPSLRPHDVGFYKVNIDAALDCVGKISGSRAIIRDSKGLVMAFCTHISSGLLSPLMAEALAILQGIHFAFQGGRIQASARGTLRIKDNLVEDGVQRNKEDEEKVARMRRMYVMLQKRSSPEYPCIPVLSIPTSIK</sequence>
<organism evidence="2 3">
    <name type="scientific">Acer negundo</name>
    <name type="common">Box elder</name>
    <dbReference type="NCBI Taxonomy" id="4023"/>
    <lineage>
        <taxon>Eukaryota</taxon>
        <taxon>Viridiplantae</taxon>
        <taxon>Streptophyta</taxon>
        <taxon>Embryophyta</taxon>
        <taxon>Tracheophyta</taxon>
        <taxon>Spermatophyta</taxon>
        <taxon>Magnoliopsida</taxon>
        <taxon>eudicotyledons</taxon>
        <taxon>Gunneridae</taxon>
        <taxon>Pentapetalae</taxon>
        <taxon>rosids</taxon>
        <taxon>malvids</taxon>
        <taxon>Sapindales</taxon>
        <taxon>Sapindaceae</taxon>
        <taxon>Hippocastanoideae</taxon>
        <taxon>Acereae</taxon>
        <taxon>Acer</taxon>
    </lineage>
</organism>